<dbReference type="Gene3D" id="1.10.10.10">
    <property type="entry name" value="Winged helix-like DNA-binding domain superfamily/Winged helix DNA-binding domain"/>
    <property type="match status" value="1"/>
</dbReference>
<name>A0ABQ4C119_9ACTN</name>
<dbReference type="EMBL" id="BONC01000015">
    <property type="protein sequence ID" value="GIF56481.1"/>
    <property type="molecule type" value="Genomic_DNA"/>
</dbReference>
<evidence type="ECO:0000313" key="3">
    <source>
        <dbReference type="Proteomes" id="UP000624325"/>
    </source>
</evidence>
<sequence>MADLLDSSHWGPVWALLHGLDRDIAALYDEAGIGDVRTRFVGPMIQLSRHEPMTIQQLAGRISVTHSAMSQTVAAMRRAGLVEDADNVDGRTRRIKLSGRGRELVPFLVAEWRATETTVRELDAELPYPLTAVVEDIRRALERRSFADRLRANLTL</sequence>
<keyword evidence="3" id="KW-1185">Reference proteome</keyword>
<dbReference type="SUPFAM" id="SSF46785">
    <property type="entry name" value="Winged helix' DNA-binding domain"/>
    <property type="match status" value="1"/>
</dbReference>
<proteinExistence type="predicted"/>
<evidence type="ECO:0000259" key="1">
    <source>
        <dbReference type="Pfam" id="PF12802"/>
    </source>
</evidence>
<dbReference type="Proteomes" id="UP000624325">
    <property type="component" value="Unassembled WGS sequence"/>
</dbReference>
<dbReference type="InterPro" id="IPR000835">
    <property type="entry name" value="HTH_MarR-typ"/>
</dbReference>
<gene>
    <name evidence="2" type="ORF">Air01nite_25760</name>
</gene>
<feature type="domain" description="HTH marR-type" evidence="1">
    <location>
        <begin position="47"/>
        <end position="91"/>
    </location>
</feature>
<dbReference type="Pfam" id="PF12802">
    <property type="entry name" value="MarR_2"/>
    <property type="match status" value="1"/>
</dbReference>
<evidence type="ECO:0000313" key="2">
    <source>
        <dbReference type="EMBL" id="GIF56481.1"/>
    </source>
</evidence>
<comment type="caution">
    <text evidence="2">The sequence shown here is derived from an EMBL/GenBank/DDBJ whole genome shotgun (WGS) entry which is preliminary data.</text>
</comment>
<reference evidence="2 3" key="1">
    <citation type="submission" date="2021-01" db="EMBL/GenBank/DDBJ databases">
        <title>Whole genome shotgun sequence of Asanoa iriomotensis NBRC 100142.</title>
        <authorList>
            <person name="Komaki H."/>
            <person name="Tamura T."/>
        </authorList>
    </citation>
    <scope>NUCLEOTIDE SEQUENCE [LARGE SCALE GENOMIC DNA]</scope>
    <source>
        <strain evidence="2 3">NBRC 100142</strain>
    </source>
</reference>
<protein>
    <recommendedName>
        <fullName evidence="1">HTH marR-type domain-containing protein</fullName>
    </recommendedName>
</protein>
<organism evidence="2 3">
    <name type="scientific">Asanoa iriomotensis</name>
    <dbReference type="NCBI Taxonomy" id="234613"/>
    <lineage>
        <taxon>Bacteria</taxon>
        <taxon>Bacillati</taxon>
        <taxon>Actinomycetota</taxon>
        <taxon>Actinomycetes</taxon>
        <taxon>Micromonosporales</taxon>
        <taxon>Micromonosporaceae</taxon>
        <taxon>Asanoa</taxon>
    </lineage>
</organism>
<dbReference type="RefSeq" id="WP_203702293.1">
    <property type="nucleotide sequence ID" value="NZ_BAAALU010000028.1"/>
</dbReference>
<dbReference type="InterPro" id="IPR036390">
    <property type="entry name" value="WH_DNA-bd_sf"/>
</dbReference>
<dbReference type="InterPro" id="IPR036388">
    <property type="entry name" value="WH-like_DNA-bd_sf"/>
</dbReference>
<accession>A0ABQ4C119</accession>